<name>A0A0U3KGP3_STRGL</name>
<organism evidence="2 3">
    <name type="scientific">Streptomyces globisporus C-1027</name>
    <dbReference type="NCBI Taxonomy" id="1172567"/>
    <lineage>
        <taxon>Bacteria</taxon>
        <taxon>Bacillati</taxon>
        <taxon>Actinomycetota</taxon>
        <taxon>Actinomycetes</taxon>
        <taxon>Kitasatosporales</taxon>
        <taxon>Streptomycetaceae</taxon>
        <taxon>Streptomyces</taxon>
    </lineage>
</organism>
<dbReference type="STRING" id="1172567.WQO_19695"/>
<accession>A0A0U3KGP3</accession>
<dbReference type="Proteomes" id="UP000064183">
    <property type="component" value="Chromosome"/>
</dbReference>
<evidence type="ECO:0000313" key="2">
    <source>
        <dbReference type="EMBL" id="ALU95342.1"/>
    </source>
</evidence>
<feature type="compositionally biased region" description="Basic and acidic residues" evidence="1">
    <location>
        <begin position="198"/>
        <end position="207"/>
    </location>
</feature>
<dbReference type="PANTHER" id="PTHR32011">
    <property type="entry name" value="OS08G0472400 PROTEIN"/>
    <property type="match status" value="1"/>
</dbReference>
<evidence type="ECO:0008006" key="4">
    <source>
        <dbReference type="Google" id="ProtNLM"/>
    </source>
</evidence>
<dbReference type="RefSeq" id="WP_010055973.1">
    <property type="nucleotide sequence ID" value="NZ_CP013738.1"/>
</dbReference>
<sequence length="222" mass="23710">MTGDEAVREGVRAGARAARRLAQLGVCTLEPGLSDAEFDRIEAEYGIVFAADHRGFLAAGLPVDRAAPREQGESPRNPWPNWRDGDPERIRERLGRPVDELLFSVEHGWWLPGGRWGPRPADPAEAVAAARAALSSVPALIPLYSHRYLAAGTGLAAGAGSGTEAGAAHGRPVLSVVGADTIHYGRDLAEWVEREFGDPDLGERRPEPAAGARVPFWSELAG</sequence>
<feature type="region of interest" description="Disordered" evidence="1">
    <location>
        <begin position="198"/>
        <end position="222"/>
    </location>
</feature>
<proteinExistence type="predicted"/>
<protein>
    <recommendedName>
        <fullName evidence="4">Knr4/Smi1-like domain-containing protein</fullName>
    </recommendedName>
</protein>
<dbReference type="KEGG" id="sgb:WQO_19695"/>
<dbReference type="PANTHER" id="PTHR32011:SF2">
    <property type="entry name" value="OS08G0472400 PROTEIN"/>
    <property type="match status" value="1"/>
</dbReference>
<gene>
    <name evidence="2" type="ORF">WQO_19695</name>
</gene>
<evidence type="ECO:0000256" key="1">
    <source>
        <dbReference type="SAM" id="MobiDB-lite"/>
    </source>
</evidence>
<feature type="region of interest" description="Disordered" evidence="1">
    <location>
        <begin position="66"/>
        <end position="86"/>
    </location>
</feature>
<dbReference type="EMBL" id="CP013738">
    <property type="protein sequence ID" value="ALU95342.1"/>
    <property type="molecule type" value="Genomic_DNA"/>
</dbReference>
<reference evidence="2 3" key="1">
    <citation type="journal article" date="2012" name="J. Bacteriol.">
        <title>Draft genome sequence of Streptomyces globisporus C-1027, which produces an antitumor antibiotic consisting of a nine-membered enediyne with a chromoprotein.</title>
        <authorList>
            <person name="Wang L."/>
            <person name="Wang S."/>
            <person name="He Q."/>
            <person name="Yu T."/>
            <person name="Li Q."/>
            <person name="Hong B."/>
        </authorList>
    </citation>
    <scope>NUCLEOTIDE SEQUENCE [LARGE SCALE GENOMIC DNA]</scope>
    <source>
        <strain evidence="2 3">C-1027</strain>
    </source>
</reference>
<dbReference type="GeneID" id="27784600"/>
<dbReference type="AlphaFoldDB" id="A0A0U3KGP3"/>
<evidence type="ECO:0000313" key="3">
    <source>
        <dbReference type="Proteomes" id="UP000064183"/>
    </source>
</evidence>